<dbReference type="AlphaFoldDB" id="X1MIA2"/>
<comment type="caution">
    <text evidence="1">The sequence shown here is derived from an EMBL/GenBank/DDBJ whole genome shotgun (WGS) entry which is preliminary data.</text>
</comment>
<dbReference type="InterPro" id="IPR035986">
    <property type="entry name" value="PKD_dom_sf"/>
</dbReference>
<reference evidence="1" key="1">
    <citation type="journal article" date="2014" name="Front. Microbiol.">
        <title>High frequency of phylogenetically diverse reductive dehalogenase-homologous genes in deep subseafloor sedimentary metagenomes.</title>
        <authorList>
            <person name="Kawai M."/>
            <person name="Futagami T."/>
            <person name="Toyoda A."/>
            <person name="Takaki Y."/>
            <person name="Nishi S."/>
            <person name="Hori S."/>
            <person name="Arai W."/>
            <person name="Tsubouchi T."/>
            <person name="Morono Y."/>
            <person name="Uchiyama I."/>
            <person name="Ito T."/>
            <person name="Fujiyama A."/>
            <person name="Inagaki F."/>
            <person name="Takami H."/>
        </authorList>
    </citation>
    <scope>NUCLEOTIDE SEQUENCE</scope>
    <source>
        <strain evidence="1">Expedition CK06-06</strain>
    </source>
</reference>
<accession>X1MIA2</accession>
<dbReference type="Gene3D" id="2.60.40.10">
    <property type="entry name" value="Immunoglobulins"/>
    <property type="match status" value="1"/>
</dbReference>
<evidence type="ECO:0000313" key="1">
    <source>
        <dbReference type="EMBL" id="GAI06084.1"/>
    </source>
</evidence>
<gene>
    <name evidence="1" type="ORF">S06H3_14895</name>
</gene>
<name>X1MIA2_9ZZZZ</name>
<proteinExistence type="predicted"/>
<sequence length="166" mass="18576">MKKKIVGIFVCTLLLIPILSTTVIADDNNPPNPPEIEGPTSGKIGETYTYEITLTDPDQDDVMFNLEVNFGDEIIYLDCGCGKSWQNGTVIAVSHKWKNTGSYGITARVYDASGEWSEWSDPLSVSMPKSKNNAFNTPFMQFLENFFGRYPNAFPILRLLLQRLGL</sequence>
<evidence type="ECO:0008006" key="2">
    <source>
        <dbReference type="Google" id="ProtNLM"/>
    </source>
</evidence>
<protein>
    <recommendedName>
        <fullName evidence="2">PKD domain-containing protein</fullName>
    </recommendedName>
</protein>
<dbReference type="InterPro" id="IPR013783">
    <property type="entry name" value="Ig-like_fold"/>
</dbReference>
<dbReference type="SUPFAM" id="SSF49299">
    <property type="entry name" value="PKD domain"/>
    <property type="match status" value="1"/>
</dbReference>
<organism evidence="1">
    <name type="scientific">marine sediment metagenome</name>
    <dbReference type="NCBI Taxonomy" id="412755"/>
    <lineage>
        <taxon>unclassified sequences</taxon>
        <taxon>metagenomes</taxon>
        <taxon>ecological metagenomes</taxon>
    </lineage>
</organism>
<dbReference type="EMBL" id="BARV01007303">
    <property type="protein sequence ID" value="GAI06084.1"/>
    <property type="molecule type" value="Genomic_DNA"/>
</dbReference>